<dbReference type="GO" id="GO:0016987">
    <property type="term" value="F:sigma factor activity"/>
    <property type="evidence" value="ECO:0007669"/>
    <property type="project" value="UniProtKB-KW"/>
</dbReference>
<evidence type="ECO:0000313" key="8">
    <source>
        <dbReference type="Proteomes" id="UP000319514"/>
    </source>
</evidence>
<evidence type="ECO:0000256" key="2">
    <source>
        <dbReference type="ARBA" id="ARBA00023015"/>
    </source>
</evidence>
<protein>
    <submittedName>
        <fullName evidence="7">RNA polymerase sigma-70 factor (ECF subfamily)</fullName>
    </submittedName>
</protein>
<dbReference type="Pfam" id="PF08281">
    <property type="entry name" value="Sigma70_r4_2"/>
    <property type="match status" value="1"/>
</dbReference>
<feature type="domain" description="RNA polymerase sigma-70 region 2" evidence="5">
    <location>
        <begin position="36"/>
        <end position="94"/>
    </location>
</feature>
<keyword evidence="8" id="KW-1185">Reference proteome</keyword>
<evidence type="ECO:0000256" key="3">
    <source>
        <dbReference type="ARBA" id="ARBA00023082"/>
    </source>
</evidence>
<dbReference type="InterPro" id="IPR013324">
    <property type="entry name" value="RNA_pol_sigma_r3/r4-like"/>
</dbReference>
<dbReference type="SUPFAM" id="SSF88659">
    <property type="entry name" value="Sigma3 and sigma4 domains of RNA polymerase sigma factors"/>
    <property type="match status" value="1"/>
</dbReference>
<organism evidence="7 8">
    <name type="scientific">Oryzihumus leptocrescens</name>
    <dbReference type="NCBI Taxonomy" id="297536"/>
    <lineage>
        <taxon>Bacteria</taxon>
        <taxon>Bacillati</taxon>
        <taxon>Actinomycetota</taxon>
        <taxon>Actinomycetes</taxon>
        <taxon>Micrococcales</taxon>
        <taxon>Intrasporangiaceae</taxon>
        <taxon>Oryzihumus</taxon>
    </lineage>
</organism>
<comment type="caution">
    <text evidence="7">The sequence shown here is derived from an EMBL/GenBank/DDBJ whole genome shotgun (WGS) entry which is preliminary data.</text>
</comment>
<evidence type="ECO:0000256" key="1">
    <source>
        <dbReference type="ARBA" id="ARBA00010641"/>
    </source>
</evidence>
<keyword evidence="3" id="KW-0731">Sigma factor</keyword>
<gene>
    <name evidence="7" type="ORF">FB474_3713</name>
</gene>
<keyword evidence="2" id="KW-0805">Transcription regulation</keyword>
<dbReference type="NCBIfam" id="TIGR02937">
    <property type="entry name" value="sigma70-ECF"/>
    <property type="match status" value="1"/>
</dbReference>
<feature type="domain" description="RNA polymerase sigma factor 70 region 4 type 2" evidence="6">
    <location>
        <begin position="128"/>
        <end position="179"/>
    </location>
</feature>
<name>A0A542Z9F5_9MICO</name>
<dbReference type="AlphaFoldDB" id="A0A542Z9F5"/>
<dbReference type="Gene3D" id="1.10.1740.10">
    <property type="match status" value="1"/>
</dbReference>
<sequence>MVAMLQDRFAAVLVQAQAGDAAAFAALWRDGQPMLLRYLAVTAPGQAEDLASQTWLRVIERLGGFRGDEPAFRRWLVTIARNLHIDHVRRAARRPEHLVPDHLSEDIPLAAAAPDAADLALTGLSTAAALRLIASLPPEQAELVALRVVVGLDVADVARVTGRTSGAVRVAVHRGLHRLRDTLTADAAVTRQAVPSSPV</sequence>
<evidence type="ECO:0000313" key="7">
    <source>
        <dbReference type="EMBL" id="TQL56945.1"/>
    </source>
</evidence>
<proteinExistence type="inferred from homology"/>
<dbReference type="InterPro" id="IPR013325">
    <property type="entry name" value="RNA_pol_sigma_r2"/>
</dbReference>
<dbReference type="Proteomes" id="UP000319514">
    <property type="component" value="Unassembled WGS sequence"/>
</dbReference>
<dbReference type="GO" id="GO:0006352">
    <property type="term" value="P:DNA-templated transcription initiation"/>
    <property type="evidence" value="ECO:0007669"/>
    <property type="project" value="InterPro"/>
</dbReference>
<dbReference type="InterPro" id="IPR007627">
    <property type="entry name" value="RNA_pol_sigma70_r2"/>
</dbReference>
<dbReference type="InterPro" id="IPR013249">
    <property type="entry name" value="RNA_pol_sigma70_r4_t2"/>
</dbReference>
<dbReference type="PANTHER" id="PTHR43133">
    <property type="entry name" value="RNA POLYMERASE ECF-TYPE SIGMA FACTO"/>
    <property type="match status" value="1"/>
</dbReference>
<evidence type="ECO:0000256" key="4">
    <source>
        <dbReference type="ARBA" id="ARBA00023163"/>
    </source>
</evidence>
<comment type="similarity">
    <text evidence="1">Belongs to the sigma-70 factor family. ECF subfamily.</text>
</comment>
<dbReference type="SUPFAM" id="SSF88946">
    <property type="entry name" value="Sigma2 domain of RNA polymerase sigma factors"/>
    <property type="match status" value="1"/>
</dbReference>
<keyword evidence="4" id="KW-0804">Transcription</keyword>
<evidence type="ECO:0000259" key="6">
    <source>
        <dbReference type="Pfam" id="PF08281"/>
    </source>
</evidence>
<reference evidence="7 8" key="1">
    <citation type="submission" date="2019-06" db="EMBL/GenBank/DDBJ databases">
        <title>Sequencing the genomes of 1000 actinobacteria strains.</title>
        <authorList>
            <person name="Klenk H.-P."/>
        </authorList>
    </citation>
    <scope>NUCLEOTIDE SEQUENCE [LARGE SCALE GENOMIC DNA]</scope>
    <source>
        <strain evidence="7 8">DSM 18082</strain>
    </source>
</reference>
<dbReference type="Gene3D" id="1.10.10.10">
    <property type="entry name" value="Winged helix-like DNA-binding domain superfamily/Winged helix DNA-binding domain"/>
    <property type="match status" value="1"/>
</dbReference>
<dbReference type="InterPro" id="IPR014284">
    <property type="entry name" value="RNA_pol_sigma-70_dom"/>
</dbReference>
<accession>A0A542Z9F5</accession>
<dbReference type="EMBL" id="VFOQ01000002">
    <property type="protein sequence ID" value="TQL56945.1"/>
    <property type="molecule type" value="Genomic_DNA"/>
</dbReference>
<dbReference type="PANTHER" id="PTHR43133:SF66">
    <property type="entry name" value="ECF RNA POLYMERASE SIGMA FACTOR SIGK"/>
    <property type="match status" value="1"/>
</dbReference>
<dbReference type="GO" id="GO:0003677">
    <property type="term" value="F:DNA binding"/>
    <property type="evidence" value="ECO:0007669"/>
    <property type="project" value="InterPro"/>
</dbReference>
<evidence type="ECO:0000259" key="5">
    <source>
        <dbReference type="Pfam" id="PF04542"/>
    </source>
</evidence>
<dbReference type="InterPro" id="IPR036388">
    <property type="entry name" value="WH-like_DNA-bd_sf"/>
</dbReference>
<dbReference type="Pfam" id="PF04542">
    <property type="entry name" value="Sigma70_r2"/>
    <property type="match status" value="1"/>
</dbReference>
<dbReference type="InterPro" id="IPR039425">
    <property type="entry name" value="RNA_pol_sigma-70-like"/>
</dbReference>